<proteinExistence type="inferred from homology"/>
<dbReference type="OrthoDB" id="6270329at2759"/>
<accession>A0A9Q0C175</accession>
<dbReference type="PANTHER" id="PTHR31301:SF77">
    <property type="entry name" value="LOB DOMAIN-CONTAINING PROTEIN 1-LIKE"/>
    <property type="match status" value="1"/>
</dbReference>
<dbReference type="AlphaFoldDB" id="A0A9Q0C175"/>
<reference evidence="3" key="1">
    <citation type="journal article" date="2022" name="Cell">
        <title>Repeat-based holocentromeres influence genome architecture and karyotype evolution.</title>
        <authorList>
            <person name="Hofstatter P.G."/>
            <person name="Thangavel G."/>
            <person name="Lux T."/>
            <person name="Neumann P."/>
            <person name="Vondrak T."/>
            <person name="Novak P."/>
            <person name="Zhang M."/>
            <person name="Costa L."/>
            <person name="Castellani M."/>
            <person name="Scott A."/>
            <person name="Toegelov H."/>
            <person name="Fuchs J."/>
            <person name="Mata-Sucre Y."/>
            <person name="Dias Y."/>
            <person name="Vanzela A.L.L."/>
            <person name="Huettel B."/>
            <person name="Almeida C.C.S."/>
            <person name="Simkova H."/>
            <person name="Souza G."/>
            <person name="Pedrosa-Harand A."/>
            <person name="Macas J."/>
            <person name="Mayer K.F.X."/>
            <person name="Houben A."/>
            <person name="Marques A."/>
        </authorList>
    </citation>
    <scope>NUCLEOTIDE SEQUENCE</scope>
    <source>
        <strain evidence="3">RhyBre1mFocal</strain>
    </source>
</reference>
<dbReference type="InterPro" id="IPR004883">
    <property type="entry name" value="LOB"/>
</dbReference>
<dbReference type="PROSITE" id="PS50891">
    <property type="entry name" value="LOB"/>
    <property type="match status" value="1"/>
</dbReference>
<gene>
    <name evidence="3" type="ORF">LUZ63_016413</name>
</gene>
<comment type="similarity">
    <text evidence="1">Belongs to the LOB domain-containing protein family.</text>
</comment>
<comment type="caution">
    <text evidence="3">The sequence shown here is derived from an EMBL/GenBank/DDBJ whole genome shotgun (WGS) entry which is preliminary data.</text>
</comment>
<dbReference type="EMBL" id="JAMQYH010000005">
    <property type="protein sequence ID" value="KAJ1685023.1"/>
    <property type="molecule type" value="Genomic_DNA"/>
</dbReference>
<protein>
    <recommendedName>
        <fullName evidence="2">LOB domain-containing protein</fullName>
    </recommendedName>
</protein>
<organism evidence="3 4">
    <name type="scientific">Rhynchospora breviuscula</name>
    <dbReference type="NCBI Taxonomy" id="2022672"/>
    <lineage>
        <taxon>Eukaryota</taxon>
        <taxon>Viridiplantae</taxon>
        <taxon>Streptophyta</taxon>
        <taxon>Embryophyta</taxon>
        <taxon>Tracheophyta</taxon>
        <taxon>Spermatophyta</taxon>
        <taxon>Magnoliopsida</taxon>
        <taxon>Liliopsida</taxon>
        <taxon>Poales</taxon>
        <taxon>Cyperaceae</taxon>
        <taxon>Cyperoideae</taxon>
        <taxon>Rhynchosporeae</taxon>
        <taxon>Rhynchospora</taxon>
    </lineage>
</organism>
<feature type="domain" description="LOB" evidence="2">
    <location>
        <begin position="5"/>
        <end position="106"/>
    </location>
</feature>
<evidence type="ECO:0000313" key="4">
    <source>
        <dbReference type="Proteomes" id="UP001151287"/>
    </source>
</evidence>
<evidence type="ECO:0000313" key="3">
    <source>
        <dbReference type="EMBL" id="KAJ1685023.1"/>
    </source>
</evidence>
<dbReference type="PANTHER" id="PTHR31301">
    <property type="entry name" value="LOB DOMAIN-CONTAINING PROTEIN 4-RELATED"/>
    <property type="match status" value="1"/>
</dbReference>
<name>A0A9Q0C175_9POAL</name>
<dbReference type="Pfam" id="PF03195">
    <property type="entry name" value="LOB"/>
    <property type="match status" value="1"/>
</dbReference>
<keyword evidence="4" id="KW-1185">Reference proteome</keyword>
<evidence type="ECO:0000256" key="1">
    <source>
        <dbReference type="ARBA" id="ARBA00005474"/>
    </source>
</evidence>
<sequence length="154" mass="17261">MGSELPCAACRLLHRKCSPDCILAPYFPADQPNKFVIVHKVFGASNVAKMLQILADATREDAVKSLVYEANARLRDPIYGCTSTISYLQGCIQQLQSQLKSTQDQVIESQEQNNLLLQVYKEMSRTDSSSINRSFISTTVYQTASMESCHIYNK</sequence>
<dbReference type="Proteomes" id="UP001151287">
    <property type="component" value="Unassembled WGS sequence"/>
</dbReference>
<evidence type="ECO:0000259" key="2">
    <source>
        <dbReference type="PROSITE" id="PS50891"/>
    </source>
</evidence>